<dbReference type="RefSeq" id="WP_185691391.1">
    <property type="nucleotide sequence ID" value="NZ_JACHVA010000033.1"/>
</dbReference>
<comment type="caution">
    <text evidence="2">The sequence shown here is derived from an EMBL/GenBank/DDBJ whole genome shotgun (WGS) entry which is preliminary data.</text>
</comment>
<keyword evidence="1" id="KW-1133">Transmembrane helix</keyword>
<evidence type="ECO:0000256" key="1">
    <source>
        <dbReference type="SAM" id="Phobius"/>
    </source>
</evidence>
<reference evidence="2 3" key="1">
    <citation type="submission" date="2020-07" db="EMBL/GenBank/DDBJ databases">
        <authorList>
            <person name="Feng X."/>
        </authorList>
    </citation>
    <scope>NUCLEOTIDE SEQUENCE [LARGE SCALE GENOMIC DNA]</scope>
    <source>
        <strain evidence="2 3">JCM14086</strain>
    </source>
</reference>
<name>A0A7X1E327_9BACT</name>
<keyword evidence="1" id="KW-0472">Membrane</keyword>
<sequence length="1054" mass="117357">MKRRILQTSTLSDERASFADQSGFALIISLGMLSLVLLLLVVLSSQLQIHLSEASISSSTIKAKESAKLGFLVALGELQKSAGPDQRVTARSDIFYSDQSNIPFPNETAAENRFWTGVWDTTRENQYESSSLSPTWLVSGDTPTPSSATTSRDILLMPGYLPAGTTDYSDPGAFYPVRVEPEIMDSEGIRFAWWIGDEGTKASIAIQDELIEEVSKLPPNGTYLDYGRYSNRILRQDHNPTFSYPLLYQYSTATSEELEAIDKQLGRETILRAADLLTDNEKEILSAHALHDLTTSNRFVLSNPIEGGLKKDLSYLKTVNPETISESDIFNHFGKTANPLTPQVVNFFQTQSDPSLTQAVKGQALIIPQSKLAETRALTSRFTFAPIITEFQLSCGVAAAGGNLANTTSQPSDLYLIYKVYLDIWNPFTAPMRLGDPIAAAEPNSSDIRITVEGLPTAKIENKNTADIVTTPLPDISILWSELQSGKTLKPGMNFHLTFPTDTGGDNSTGAIQQALVFPVTKAPVQLNGSRSDDYTGRFSFGSDPIQVTFTAIDGNGNESEFCRATLRNYPNFTIDYKYNSYTNRSSWFKRVVTSEDGAWGMNNESLEVNGYVFGFRFRLLDEQESIGDSNDLSRILSETDIRNQVIDVDLNTWDIGDAWSGEDAVPYDFTSSYQEVDPGYFEPSYGFKSDEFFYYGGSGRQDRIARVYEIPISGISSISELRLIEFDGYASNAVGNPWGDDLNQFFDAFFLSNLPDPSTAMWDGDSPLRNPRIKQHNGTPSLIDPNTAENLLLHNGFNLNSTSPEAWTAAITGRSFESGTFNFRYESPDSANWADDPPWGTLNQPLQNVIFSYAQSAPFNSIERPDNPRYELLTLDTQDDYPSAFSTKSRELNTDRQHPAFIQGLREMKDDDLEDLGIEVVEALRRFAATQNRPPLSMAEFLNEGILQEAIDQVPTINDRENGYDRIPRYSPASINQGSLISQIGEYSQVRSDTFTVRSYGANISHDRSGENAFYCEAIVQREIEEIDDNGGPFGRKFKILSFHWIPKPAEKL</sequence>
<protein>
    <recommendedName>
        <fullName evidence="4">Verru_Chthon cassette protein A</fullName>
    </recommendedName>
</protein>
<gene>
    <name evidence="2" type="ORF">H5P30_02530</name>
</gene>
<keyword evidence="3" id="KW-1185">Reference proteome</keyword>
<evidence type="ECO:0000313" key="2">
    <source>
        <dbReference type="EMBL" id="MBC2600651.1"/>
    </source>
</evidence>
<dbReference type="EMBL" id="JACHVA010000033">
    <property type="protein sequence ID" value="MBC2600651.1"/>
    <property type="molecule type" value="Genomic_DNA"/>
</dbReference>
<dbReference type="Proteomes" id="UP000525652">
    <property type="component" value="Unassembled WGS sequence"/>
</dbReference>
<organism evidence="2 3">
    <name type="scientific">Puniceicoccus vermicola</name>
    <dbReference type="NCBI Taxonomy" id="388746"/>
    <lineage>
        <taxon>Bacteria</taxon>
        <taxon>Pseudomonadati</taxon>
        <taxon>Verrucomicrobiota</taxon>
        <taxon>Opitutia</taxon>
        <taxon>Puniceicoccales</taxon>
        <taxon>Puniceicoccaceae</taxon>
        <taxon>Puniceicoccus</taxon>
    </lineage>
</organism>
<evidence type="ECO:0008006" key="4">
    <source>
        <dbReference type="Google" id="ProtNLM"/>
    </source>
</evidence>
<feature type="transmembrane region" description="Helical" evidence="1">
    <location>
        <begin position="21"/>
        <end position="43"/>
    </location>
</feature>
<keyword evidence="1" id="KW-0812">Transmembrane</keyword>
<accession>A0A7X1E327</accession>
<evidence type="ECO:0000313" key="3">
    <source>
        <dbReference type="Proteomes" id="UP000525652"/>
    </source>
</evidence>
<proteinExistence type="predicted"/>
<dbReference type="AlphaFoldDB" id="A0A7X1E327"/>